<proteinExistence type="predicted"/>
<protein>
    <submittedName>
        <fullName evidence="1">GxxExxY protein</fullName>
    </submittedName>
</protein>
<reference evidence="2" key="1">
    <citation type="journal article" date="2019" name="Int. J. Syst. Evol. Microbiol.">
        <title>The Global Catalogue of Microorganisms (GCM) 10K type strain sequencing project: providing services to taxonomists for standard genome sequencing and annotation.</title>
        <authorList>
            <consortium name="The Broad Institute Genomics Platform"/>
            <consortium name="The Broad Institute Genome Sequencing Center for Infectious Disease"/>
            <person name="Wu L."/>
            <person name="Ma J."/>
        </authorList>
    </citation>
    <scope>NUCLEOTIDE SEQUENCE [LARGE SCALE GENOMIC DNA]</scope>
    <source>
        <strain evidence="2">KCTC 42217</strain>
    </source>
</reference>
<dbReference type="RefSeq" id="WP_255899721.1">
    <property type="nucleotide sequence ID" value="NZ_JAFMZO010000001.1"/>
</dbReference>
<dbReference type="InterPro" id="IPR026350">
    <property type="entry name" value="GxxExxY"/>
</dbReference>
<accession>A0ABW4ZHE4</accession>
<dbReference type="Pfam" id="PF13366">
    <property type="entry name" value="PDDEXK_3"/>
    <property type="match status" value="1"/>
</dbReference>
<dbReference type="NCBIfam" id="TIGR04256">
    <property type="entry name" value="GxxExxY"/>
    <property type="match status" value="1"/>
</dbReference>
<name>A0ABW4ZHE4_9SPHI</name>
<sequence length="129" mass="14788">MEKDKLTYAVIGCAMKVHNTLGNGFQEVIYQRCLAIELNRAGLDFQRELEQTIYYDGIEVGTRRADFIVENTIVVELKALFELENVHFVQTKNYLIAYGFKKGLLINFGGTSLQYKLVFNTNNIYKCSS</sequence>
<comment type="caution">
    <text evidence="1">The sequence shown here is derived from an EMBL/GenBank/DDBJ whole genome shotgun (WGS) entry which is preliminary data.</text>
</comment>
<evidence type="ECO:0000313" key="1">
    <source>
        <dbReference type="EMBL" id="MFD2161286.1"/>
    </source>
</evidence>
<evidence type="ECO:0000313" key="2">
    <source>
        <dbReference type="Proteomes" id="UP001597387"/>
    </source>
</evidence>
<gene>
    <name evidence="1" type="ORF">ACFSJU_02720</name>
</gene>
<organism evidence="1 2">
    <name type="scientific">Paradesertivirga mongoliensis</name>
    <dbReference type="NCBI Taxonomy" id="2100740"/>
    <lineage>
        <taxon>Bacteria</taxon>
        <taxon>Pseudomonadati</taxon>
        <taxon>Bacteroidota</taxon>
        <taxon>Sphingobacteriia</taxon>
        <taxon>Sphingobacteriales</taxon>
        <taxon>Sphingobacteriaceae</taxon>
        <taxon>Paradesertivirga</taxon>
    </lineage>
</organism>
<dbReference type="Proteomes" id="UP001597387">
    <property type="component" value="Unassembled WGS sequence"/>
</dbReference>
<dbReference type="EMBL" id="JBHUHZ010000001">
    <property type="protein sequence ID" value="MFD2161286.1"/>
    <property type="molecule type" value="Genomic_DNA"/>
</dbReference>
<keyword evidence="2" id="KW-1185">Reference proteome</keyword>